<dbReference type="InterPro" id="IPR000595">
    <property type="entry name" value="cNMP-bd_dom"/>
</dbReference>
<dbReference type="PROSITE" id="PS50042">
    <property type="entry name" value="CNMP_BINDING_3"/>
    <property type="match status" value="1"/>
</dbReference>
<dbReference type="Pfam" id="PF00027">
    <property type="entry name" value="cNMP_binding"/>
    <property type="match status" value="1"/>
</dbReference>
<dbReference type="SMART" id="SM00419">
    <property type="entry name" value="HTH_CRP"/>
    <property type="match status" value="1"/>
</dbReference>
<dbReference type="SMART" id="SM00100">
    <property type="entry name" value="cNMP"/>
    <property type="match status" value="1"/>
</dbReference>
<dbReference type="InterPro" id="IPR012318">
    <property type="entry name" value="HTH_CRP"/>
</dbReference>
<evidence type="ECO:0000259" key="5">
    <source>
        <dbReference type="PROSITE" id="PS51063"/>
    </source>
</evidence>
<evidence type="ECO:0000256" key="1">
    <source>
        <dbReference type="ARBA" id="ARBA00023015"/>
    </source>
</evidence>
<dbReference type="Pfam" id="PF13545">
    <property type="entry name" value="HTH_Crp_2"/>
    <property type="match status" value="1"/>
</dbReference>
<dbReference type="InterPro" id="IPR018490">
    <property type="entry name" value="cNMP-bd_dom_sf"/>
</dbReference>
<dbReference type="CDD" id="cd00038">
    <property type="entry name" value="CAP_ED"/>
    <property type="match status" value="1"/>
</dbReference>
<accession>A0ABW3TRU5</accession>
<sequence>MARQYDAVTARSRVFAGVEPAVHGELLAAVQATSQGYRQGEAIIRIGESVSFFPVVLAGSVQATVPRGSNTQIVERFGPGDSFAEAVVVSGGPSPVEITALSDARVLLIHRQRLAAATHAGAAVLQANLMQEMSKKLVHLSVRLNLLSEPRLRSRILMSLEDLGAGGGSQVTLPFGRQEWADYLGVNAKALMRELRRMQDEGLIELDRKTVRVRSL</sequence>
<dbReference type="InterPro" id="IPR014710">
    <property type="entry name" value="RmlC-like_jellyroll"/>
</dbReference>
<feature type="domain" description="HTH crp-type" evidence="5">
    <location>
        <begin position="146"/>
        <end position="216"/>
    </location>
</feature>
<evidence type="ECO:0000259" key="4">
    <source>
        <dbReference type="PROSITE" id="PS50042"/>
    </source>
</evidence>
<dbReference type="SUPFAM" id="SSF46785">
    <property type="entry name" value="Winged helix' DNA-binding domain"/>
    <property type="match status" value="1"/>
</dbReference>
<reference evidence="7" key="1">
    <citation type="journal article" date="2019" name="Int. J. Syst. Evol. Microbiol.">
        <title>The Global Catalogue of Microorganisms (GCM) 10K type strain sequencing project: providing services to taxonomists for standard genome sequencing and annotation.</title>
        <authorList>
            <consortium name="The Broad Institute Genomics Platform"/>
            <consortium name="The Broad Institute Genome Sequencing Center for Infectious Disease"/>
            <person name="Wu L."/>
            <person name="Ma J."/>
        </authorList>
    </citation>
    <scope>NUCLEOTIDE SEQUENCE [LARGE SCALE GENOMIC DNA]</scope>
    <source>
        <strain evidence="7">CCUG 50213</strain>
    </source>
</reference>
<evidence type="ECO:0000256" key="2">
    <source>
        <dbReference type="ARBA" id="ARBA00023125"/>
    </source>
</evidence>
<evidence type="ECO:0000313" key="7">
    <source>
        <dbReference type="Proteomes" id="UP001597181"/>
    </source>
</evidence>
<evidence type="ECO:0000256" key="3">
    <source>
        <dbReference type="ARBA" id="ARBA00023163"/>
    </source>
</evidence>
<comment type="caution">
    <text evidence="6">The sequence shown here is derived from an EMBL/GenBank/DDBJ whole genome shotgun (WGS) entry which is preliminary data.</text>
</comment>
<organism evidence="6 7">
    <name type="scientific">Leucobacter albus</name>
    <dbReference type="NCBI Taxonomy" id="272210"/>
    <lineage>
        <taxon>Bacteria</taxon>
        <taxon>Bacillati</taxon>
        <taxon>Actinomycetota</taxon>
        <taxon>Actinomycetes</taxon>
        <taxon>Micrococcales</taxon>
        <taxon>Microbacteriaceae</taxon>
        <taxon>Leucobacter</taxon>
    </lineage>
</organism>
<dbReference type="InterPro" id="IPR036390">
    <property type="entry name" value="WH_DNA-bd_sf"/>
</dbReference>
<name>A0ABW3TRU5_9MICO</name>
<keyword evidence="3" id="KW-0804">Transcription</keyword>
<keyword evidence="1" id="KW-0805">Transcription regulation</keyword>
<dbReference type="EMBL" id="JBHTLY010000009">
    <property type="protein sequence ID" value="MFD1203218.1"/>
    <property type="molecule type" value="Genomic_DNA"/>
</dbReference>
<evidence type="ECO:0000313" key="6">
    <source>
        <dbReference type="EMBL" id="MFD1203218.1"/>
    </source>
</evidence>
<gene>
    <name evidence="6" type="ORF">ACFQ3U_15075</name>
</gene>
<proteinExistence type="predicted"/>
<feature type="domain" description="Cyclic nucleotide-binding" evidence="4">
    <location>
        <begin position="14"/>
        <end position="114"/>
    </location>
</feature>
<keyword evidence="2" id="KW-0238">DNA-binding</keyword>
<dbReference type="RefSeq" id="WP_343961587.1">
    <property type="nucleotide sequence ID" value="NZ_BAAAKZ010000012.1"/>
</dbReference>
<keyword evidence="7" id="KW-1185">Reference proteome</keyword>
<dbReference type="PROSITE" id="PS51063">
    <property type="entry name" value="HTH_CRP_2"/>
    <property type="match status" value="1"/>
</dbReference>
<protein>
    <submittedName>
        <fullName evidence="6">Crp/Fnr family transcriptional regulator</fullName>
    </submittedName>
</protein>
<dbReference type="SUPFAM" id="SSF51206">
    <property type="entry name" value="cAMP-binding domain-like"/>
    <property type="match status" value="1"/>
</dbReference>
<dbReference type="Proteomes" id="UP001597181">
    <property type="component" value="Unassembled WGS sequence"/>
</dbReference>
<dbReference type="Gene3D" id="2.60.120.10">
    <property type="entry name" value="Jelly Rolls"/>
    <property type="match status" value="1"/>
</dbReference>